<dbReference type="Proteomes" id="UP000629619">
    <property type="component" value="Unassembled WGS sequence"/>
</dbReference>
<dbReference type="EMBL" id="BOMW01000012">
    <property type="protein sequence ID" value="GIF03481.1"/>
    <property type="molecule type" value="Genomic_DNA"/>
</dbReference>
<evidence type="ECO:0000313" key="1">
    <source>
        <dbReference type="EMBL" id="GIF03481.1"/>
    </source>
</evidence>
<dbReference type="AlphaFoldDB" id="A0A919KCR8"/>
<accession>A0A919KCR8</accession>
<evidence type="ECO:0008006" key="3">
    <source>
        <dbReference type="Google" id="ProtNLM"/>
    </source>
</evidence>
<dbReference type="RefSeq" id="WP_203677212.1">
    <property type="nucleotide sequence ID" value="NZ_BOMW01000012.1"/>
</dbReference>
<gene>
    <name evidence="1" type="ORF">Asi03nite_10190</name>
</gene>
<name>A0A919KCR8_9ACTN</name>
<reference evidence="1" key="1">
    <citation type="submission" date="2021-01" db="EMBL/GenBank/DDBJ databases">
        <title>Whole genome shotgun sequence of Actinoplanes siamensis NBRC 109076.</title>
        <authorList>
            <person name="Komaki H."/>
            <person name="Tamura T."/>
        </authorList>
    </citation>
    <scope>NUCLEOTIDE SEQUENCE</scope>
    <source>
        <strain evidence="1">NBRC 109076</strain>
    </source>
</reference>
<proteinExistence type="predicted"/>
<keyword evidence="2" id="KW-1185">Reference proteome</keyword>
<comment type="caution">
    <text evidence="1">The sequence shown here is derived from an EMBL/GenBank/DDBJ whole genome shotgun (WGS) entry which is preliminary data.</text>
</comment>
<protein>
    <recommendedName>
        <fullName evidence="3">ADP-ribosylation/crystallin J1</fullName>
    </recommendedName>
</protein>
<organism evidence="1 2">
    <name type="scientific">Actinoplanes siamensis</name>
    <dbReference type="NCBI Taxonomy" id="1223317"/>
    <lineage>
        <taxon>Bacteria</taxon>
        <taxon>Bacillati</taxon>
        <taxon>Actinomycetota</taxon>
        <taxon>Actinomycetes</taxon>
        <taxon>Micromonosporales</taxon>
        <taxon>Micromonosporaceae</taxon>
        <taxon>Actinoplanes</taxon>
    </lineage>
</organism>
<evidence type="ECO:0000313" key="2">
    <source>
        <dbReference type="Proteomes" id="UP000629619"/>
    </source>
</evidence>
<sequence length="114" mass="13129">MTETMTLWRPTGPTELDLVRASGWRRWPPRLPDQPIFYPVLNEDYAVRIARDWNVPASGAGFVTRFEVDAAFAARYPVRQAGGDTILELWVPAEELEEFNDHIVGLIEVVREFR</sequence>